<evidence type="ECO:0000256" key="4">
    <source>
        <dbReference type="ARBA" id="ARBA00023157"/>
    </source>
</evidence>
<evidence type="ECO:0000256" key="2">
    <source>
        <dbReference type="ARBA" id="ARBA00022827"/>
    </source>
</evidence>
<dbReference type="Pfam" id="PF07992">
    <property type="entry name" value="Pyr_redox_2"/>
    <property type="match status" value="1"/>
</dbReference>
<sequence length="307" mass="33846">MVEKVIIIGSGPAGYTAAIYTSRDDLNPLLIRGFEVGGQLMLTSEIENFPGFKSILGPDLMDQFAEQVKNLKCRVIDENVSKVDFSSYPYKVYVGKDMYETYSVIIATGASVKWLGLDNEKRLLGKGVSGCAVCDGAFFKQKNVIVVGGGDSAMEDANYLSTLTDSVTLIHRRHEFRASKIMQDRVLSNNKIKVIWDSEVVEVLGKDHVEGVKIKNVKTGEEKEITAYGLFIAIGHTPNTDVFKGQIDIDENGYIITHNFTNTTKEGVFAAGDVQDKIYKQAVIAAGWGSMCAMDARKFLEEKNLSK</sequence>
<evidence type="ECO:0000256" key="5">
    <source>
        <dbReference type="ARBA" id="ARBA00023284"/>
    </source>
</evidence>
<proteinExistence type="predicted"/>
<keyword evidence="2" id="KW-0274">FAD</keyword>
<keyword evidence="3" id="KW-0560">Oxidoreductase</keyword>
<dbReference type="GO" id="GO:0005737">
    <property type="term" value="C:cytoplasm"/>
    <property type="evidence" value="ECO:0007669"/>
    <property type="project" value="InterPro"/>
</dbReference>
<keyword evidence="5" id="KW-0676">Redox-active center</keyword>
<reference evidence="7 8" key="1">
    <citation type="journal article" date="2010" name="Proc. Natl. Acad. Sci. U.S.A.">
        <title>Enigmatic, ultrasmall, uncultivated Archaea.</title>
        <authorList>
            <person name="Baker B.J."/>
            <person name="Comolli L.R."/>
            <person name="Dick G.J."/>
            <person name="Hauser L.J."/>
            <person name="Hyatt D."/>
            <person name="Dill B.D."/>
            <person name="Land M.L."/>
            <person name="Verberkmoes N.C."/>
            <person name="Hettich R.L."/>
            <person name="Banfield J.F."/>
        </authorList>
    </citation>
    <scope>NUCLEOTIDE SEQUENCE [LARGE SCALE GENOMIC DNA]</scope>
</reference>
<gene>
    <name evidence="7" type="ORF">BJBARM5_0339</name>
</gene>
<keyword evidence="4" id="KW-1015">Disulfide bond</keyword>
<keyword evidence="1" id="KW-0285">Flavoprotein</keyword>
<evidence type="ECO:0000256" key="3">
    <source>
        <dbReference type="ARBA" id="ARBA00023002"/>
    </source>
</evidence>
<dbReference type="PRINTS" id="PR00368">
    <property type="entry name" value="FADPNR"/>
</dbReference>
<dbReference type="GO" id="GO:0019430">
    <property type="term" value="P:removal of superoxide radicals"/>
    <property type="evidence" value="ECO:0007669"/>
    <property type="project" value="InterPro"/>
</dbReference>
<organism evidence="7 8">
    <name type="scientific">Candidatus Parvarchaeum acidophilus ARMAN-5</name>
    <dbReference type="NCBI Taxonomy" id="662762"/>
    <lineage>
        <taxon>Archaea</taxon>
        <taxon>Candidatus Parvarchaeota</taxon>
        <taxon>Candidatus Parvarchaeum</taxon>
    </lineage>
</organism>
<dbReference type="PRINTS" id="PR00469">
    <property type="entry name" value="PNDRDTASEII"/>
</dbReference>
<evidence type="ECO:0000313" key="7">
    <source>
        <dbReference type="EMBL" id="EFD92964.1"/>
    </source>
</evidence>
<dbReference type="InterPro" id="IPR008255">
    <property type="entry name" value="Pyr_nucl-diS_OxRdtase_2_AS"/>
</dbReference>
<dbReference type="PROSITE" id="PS00573">
    <property type="entry name" value="PYRIDINE_REDOX_2"/>
    <property type="match status" value="1"/>
</dbReference>
<evidence type="ECO:0000313" key="8">
    <source>
        <dbReference type="Proteomes" id="UP000009376"/>
    </source>
</evidence>
<protein>
    <submittedName>
        <fullName evidence="7">Thioredoxin reductase</fullName>
    </submittedName>
</protein>
<feature type="domain" description="FAD/NAD(P)-binding" evidence="6">
    <location>
        <begin position="4"/>
        <end position="286"/>
    </location>
</feature>
<dbReference type="Proteomes" id="UP000009376">
    <property type="component" value="Unassembled WGS sequence"/>
</dbReference>
<accession>D6GV37</accession>
<dbReference type="InterPro" id="IPR023753">
    <property type="entry name" value="FAD/NAD-binding_dom"/>
</dbReference>
<dbReference type="GO" id="GO:0004791">
    <property type="term" value="F:thioredoxin-disulfide reductase (NADPH) activity"/>
    <property type="evidence" value="ECO:0007669"/>
    <property type="project" value="InterPro"/>
</dbReference>
<dbReference type="PANTHER" id="PTHR48105">
    <property type="entry name" value="THIOREDOXIN REDUCTASE 1-RELATED-RELATED"/>
    <property type="match status" value="1"/>
</dbReference>
<dbReference type="InterPro" id="IPR036188">
    <property type="entry name" value="FAD/NAD-bd_sf"/>
</dbReference>
<dbReference type="AlphaFoldDB" id="D6GV37"/>
<evidence type="ECO:0000259" key="6">
    <source>
        <dbReference type="Pfam" id="PF07992"/>
    </source>
</evidence>
<dbReference type="NCBIfam" id="TIGR01292">
    <property type="entry name" value="TRX_reduct"/>
    <property type="match status" value="1"/>
</dbReference>
<dbReference type="InterPro" id="IPR005982">
    <property type="entry name" value="Thioredox_Rdtase"/>
</dbReference>
<dbReference type="Gene3D" id="3.50.50.60">
    <property type="entry name" value="FAD/NAD(P)-binding domain"/>
    <property type="match status" value="2"/>
</dbReference>
<name>D6GV37_PARA5</name>
<dbReference type="InterPro" id="IPR050097">
    <property type="entry name" value="Ferredoxin-NADP_redctase_2"/>
</dbReference>
<dbReference type="EMBL" id="GG745550">
    <property type="protein sequence ID" value="EFD92964.1"/>
    <property type="molecule type" value="Genomic_DNA"/>
</dbReference>
<dbReference type="SUPFAM" id="SSF51905">
    <property type="entry name" value="FAD/NAD(P)-binding domain"/>
    <property type="match status" value="1"/>
</dbReference>
<evidence type="ECO:0000256" key="1">
    <source>
        <dbReference type="ARBA" id="ARBA00022630"/>
    </source>
</evidence>